<accession>A0AAV9CZG4</accession>
<dbReference type="EMBL" id="JAUJYO010000016">
    <property type="protein sequence ID" value="KAK1293884.1"/>
    <property type="molecule type" value="Genomic_DNA"/>
</dbReference>
<organism evidence="1 2">
    <name type="scientific">Acorus calamus</name>
    <name type="common">Sweet flag</name>
    <dbReference type="NCBI Taxonomy" id="4465"/>
    <lineage>
        <taxon>Eukaryota</taxon>
        <taxon>Viridiplantae</taxon>
        <taxon>Streptophyta</taxon>
        <taxon>Embryophyta</taxon>
        <taxon>Tracheophyta</taxon>
        <taxon>Spermatophyta</taxon>
        <taxon>Magnoliopsida</taxon>
        <taxon>Liliopsida</taxon>
        <taxon>Acoraceae</taxon>
        <taxon>Acorus</taxon>
    </lineage>
</organism>
<protein>
    <submittedName>
        <fullName evidence="1">Uncharacterized protein</fullName>
    </submittedName>
</protein>
<reference evidence="1" key="2">
    <citation type="submission" date="2023-06" db="EMBL/GenBank/DDBJ databases">
        <authorList>
            <person name="Ma L."/>
            <person name="Liu K.-W."/>
            <person name="Li Z."/>
            <person name="Hsiao Y.-Y."/>
            <person name="Qi Y."/>
            <person name="Fu T."/>
            <person name="Tang G."/>
            <person name="Zhang D."/>
            <person name="Sun W.-H."/>
            <person name="Liu D.-K."/>
            <person name="Li Y."/>
            <person name="Chen G.-Z."/>
            <person name="Liu X.-D."/>
            <person name="Liao X.-Y."/>
            <person name="Jiang Y.-T."/>
            <person name="Yu X."/>
            <person name="Hao Y."/>
            <person name="Huang J."/>
            <person name="Zhao X.-W."/>
            <person name="Ke S."/>
            <person name="Chen Y.-Y."/>
            <person name="Wu W.-L."/>
            <person name="Hsu J.-L."/>
            <person name="Lin Y.-F."/>
            <person name="Huang M.-D."/>
            <person name="Li C.-Y."/>
            <person name="Huang L."/>
            <person name="Wang Z.-W."/>
            <person name="Zhao X."/>
            <person name="Zhong W.-Y."/>
            <person name="Peng D.-H."/>
            <person name="Ahmad S."/>
            <person name="Lan S."/>
            <person name="Zhang J.-S."/>
            <person name="Tsai W.-C."/>
            <person name="Van De Peer Y."/>
            <person name="Liu Z.-J."/>
        </authorList>
    </citation>
    <scope>NUCLEOTIDE SEQUENCE</scope>
    <source>
        <strain evidence="1">CP</strain>
        <tissue evidence="1">Leaves</tissue>
    </source>
</reference>
<reference evidence="1" key="1">
    <citation type="journal article" date="2023" name="Nat. Commun.">
        <title>Diploid and tetraploid genomes of Acorus and the evolution of monocots.</title>
        <authorList>
            <person name="Ma L."/>
            <person name="Liu K.W."/>
            <person name="Li Z."/>
            <person name="Hsiao Y.Y."/>
            <person name="Qi Y."/>
            <person name="Fu T."/>
            <person name="Tang G.D."/>
            <person name="Zhang D."/>
            <person name="Sun W.H."/>
            <person name="Liu D.K."/>
            <person name="Li Y."/>
            <person name="Chen G.Z."/>
            <person name="Liu X.D."/>
            <person name="Liao X.Y."/>
            <person name="Jiang Y.T."/>
            <person name="Yu X."/>
            <person name="Hao Y."/>
            <person name="Huang J."/>
            <person name="Zhao X.W."/>
            <person name="Ke S."/>
            <person name="Chen Y.Y."/>
            <person name="Wu W.L."/>
            <person name="Hsu J.L."/>
            <person name="Lin Y.F."/>
            <person name="Huang M.D."/>
            <person name="Li C.Y."/>
            <person name="Huang L."/>
            <person name="Wang Z.W."/>
            <person name="Zhao X."/>
            <person name="Zhong W.Y."/>
            <person name="Peng D.H."/>
            <person name="Ahmad S."/>
            <person name="Lan S."/>
            <person name="Zhang J.S."/>
            <person name="Tsai W.C."/>
            <person name="Van de Peer Y."/>
            <person name="Liu Z.J."/>
        </authorList>
    </citation>
    <scope>NUCLEOTIDE SEQUENCE</scope>
    <source>
        <strain evidence="1">CP</strain>
    </source>
</reference>
<sequence>MEGFGDNTGNNTCIESGEMMMSGAVDLEEVIGDWVSCGCMQLIECSTCIELSKKGNEYPLQQQNATNFVHYARENLT</sequence>
<gene>
    <name evidence="1" type="ORF">QJS10_CPA16g00202</name>
</gene>
<evidence type="ECO:0000313" key="1">
    <source>
        <dbReference type="EMBL" id="KAK1293884.1"/>
    </source>
</evidence>
<dbReference type="Proteomes" id="UP001180020">
    <property type="component" value="Unassembled WGS sequence"/>
</dbReference>
<name>A0AAV9CZG4_ACOCL</name>
<keyword evidence="2" id="KW-1185">Reference proteome</keyword>
<comment type="caution">
    <text evidence="1">The sequence shown here is derived from an EMBL/GenBank/DDBJ whole genome shotgun (WGS) entry which is preliminary data.</text>
</comment>
<dbReference type="AlphaFoldDB" id="A0AAV9CZG4"/>
<proteinExistence type="predicted"/>
<evidence type="ECO:0000313" key="2">
    <source>
        <dbReference type="Proteomes" id="UP001180020"/>
    </source>
</evidence>